<protein>
    <recommendedName>
        <fullName evidence="4">Heparan-alpha-glucosaminide N-acetyltransferase</fullName>
    </recommendedName>
</protein>
<dbReference type="AlphaFoldDB" id="A0A820I4U2"/>
<feature type="transmembrane region" description="Helical" evidence="1">
    <location>
        <begin position="218"/>
        <end position="237"/>
    </location>
</feature>
<keyword evidence="1" id="KW-1133">Transmembrane helix</keyword>
<organism evidence="2 3">
    <name type="scientific">Rotaria socialis</name>
    <dbReference type="NCBI Taxonomy" id="392032"/>
    <lineage>
        <taxon>Eukaryota</taxon>
        <taxon>Metazoa</taxon>
        <taxon>Spiralia</taxon>
        <taxon>Gnathifera</taxon>
        <taxon>Rotifera</taxon>
        <taxon>Eurotatoria</taxon>
        <taxon>Bdelloidea</taxon>
        <taxon>Philodinida</taxon>
        <taxon>Philodinidae</taxon>
        <taxon>Rotaria</taxon>
    </lineage>
</organism>
<evidence type="ECO:0000313" key="2">
    <source>
        <dbReference type="EMBL" id="CAF4304235.1"/>
    </source>
</evidence>
<evidence type="ECO:0008006" key="4">
    <source>
        <dbReference type="Google" id="ProtNLM"/>
    </source>
</evidence>
<evidence type="ECO:0000313" key="3">
    <source>
        <dbReference type="Proteomes" id="UP000663873"/>
    </source>
</evidence>
<feature type="transmembrane region" description="Helical" evidence="1">
    <location>
        <begin position="343"/>
        <end position="362"/>
    </location>
</feature>
<feature type="transmembrane region" description="Helical" evidence="1">
    <location>
        <begin position="486"/>
        <end position="509"/>
    </location>
</feature>
<feature type="transmembrane region" description="Helical" evidence="1">
    <location>
        <begin position="193"/>
        <end position="212"/>
    </location>
</feature>
<reference evidence="2" key="1">
    <citation type="submission" date="2021-02" db="EMBL/GenBank/DDBJ databases">
        <authorList>
            <person name="Nowell W R."/>
        </authorList>
    </citation>
    <scope>NUCLEOTIDE SEQUENCE</scope>
</reference>
<keyword evidence="3" id="KW-1185">Reference proteome</keyword>
<keyword evidence="1" id="KW-0812">Transmembrane</keyword>
<evidence type="ECO:0000256" key="1">
    <source>
        <dbReference type="SAM" id="Phobius"/>
    </source>
</evidence>
<sequence length="582" mass="66331">MDEAYLILHSTNYSNSIVLFGNKIVCEGCDFEKIATIHPNRNTTVIINTKYAYDLELRSEPSNLSSLCQITSYKFAEHGTYMFHVVEITSDVGACFIKQIGNPSNYWTPVIVGVIFVVLYIALTQLWHHRYRSQYYNYFLSNILHRQSKHIGQQTVNQSDEDTIRATAELPVTNSIHLPNPRKLPKRLRALDTFRGFSLMVMIFVNYGGGGYSFFDHLIWNGLTLADLVFPWFAWRMGVSIVLSQRSLRKKVVRKRSILLIICRRSIILFVFGLSGQVDVTDLKTLRILGVLARLASCYFFTALIVLLLDKKDNERDVSDSTDVKQTLRTELFNCIFQFWTQWLLVIIITTGWLLITFLLHVPNCPTGYLGPGGKHSHGRYWNCTGGAAGYIDRVVLGNSHLYNDPTCKEIYHTKVPYDPEGILGILTGTLLCYLGVQAGHIFIHCTRTSRICAYWILSGIICGSLGLILSHGGHSNSWIPINKNLWSLTFVLILASLAFFIVTILYLLVDVYRWFTGAPFLWLGMNSIVIYIAHGRFGTSFPVQFLDNNTHVEELAMHLYGSFFWSFVAGFMYYKKVFIAI</sequence>
<dbReference type="PANTHER" id="PTHR31061">
    <property type="entry name" value="LD22376P"/>
    <property type="match status" value="1"/>
</dbReference>
<feature type="transmembrane region" description="Helical" evidence="1">
    <location>
        <begin position="106"/>
        <end position="123"/>
    </location>
</feature>
<proteinExistence type="predicted"/>
<feature type="transmembrane region" description="Helical" evidence="1">
    <location>
        <begin position="422"/>
        <end position="443"/>
    </location>
</feature>
<keyword evidence="1" id="KW-0472">Membrane</keyword>
<dbReference type="Proteomes" id="UP000663873">
    <property type="component" value="Unassembled WGS sequence"/>
</dbReference>
<feature type="transmembrane region" description="Helical" evidence="1">
    <location>
        <begin position="455"/>
        <end position="474"/>
    </location>
</feature>
<accession>A0A820I4U2</accession>
<comment type="caution">
    <text evidence="2">The sequence shown here is derived from an EMBL/GenBank/DDBJ whole genome shotgun (WGS) entry which is preliminary data.</text>
</comment>
<feature type="transmembrane region" description="Helical" evidence="1">
    <location>
        <begin position="521"/>
        <end position="538"/>
    </location>
</feature>
<feature type="transmembrane region" description="Helical" evidence="1">
    <location>
        <begin position="288"/>
        <end position="309"/>
    </location>
</feature>
<feature type="transmembrane region" description="Helical" evidence="1">
    <location>
        <begin position="558"/>
        <end position="575"/>
    </location>
</feature>
<gene>
    <name evidence="2" type="ORF">UJA718_LOCUS12839</name>
</gene>
<dbReference type="PANTHER" id="PTHR31061:SF24">
    <property type="entry name" value="LD22376P"/>
    <property type="match status" value="1"/>
</dbReference>
<name>A0A820I4U2_9BILA</name>
<feature type="transmembrane region" description="Helical" evidence="1">
    <location>
        <begin position="258"/>
        <end position="276"/>
    </location>
</feature>
<dbReference type="EMBL" id="CAJOBP010001692">
    <property type="protein sequence ID" value="CAF4304235.1"/>
    <property type="molecule type" value="Genomic_DNA"/>
</dbReference>